<accession>A0AAE8BKR1</accession>
<evidence type="ECO:0000313" key="2">
    <source>
        <dbReference type="Proteomes" id="UP000827609"/>
    </source>
</evidence>
<dbReference type="Proteomes" id="UP000827609">
    <property type="component" value="Segment"/>
</dbReference>
<protein>
    <submittedName>
        <fullName evidence="1">Uncharacterized protein</fullName>
    </submittedName>
</protein>
<keyword evidence="2" id="KW-1185">Reference proteome</keyword>
<organism evidence="1 2">
    <name type="scientific">Erwinia phage pEa_SNUABM_7</name>
    <dbReference type="NCBI Taxonomy" id="2866695"/>
    <lineage>
        <taxon>Viruses</taxon>
        <taxon>Duplodnaviria</taxon>
        <taxon>Heunggongvirae</taxon>
        <taxon>Uroviricota</taxon>
        <taxon>Caudoviricetes</taxon>
        <taxon>Snuvirus</taxon>
        <taxon>Snuvirus SNUABM7</taxon>
    </lineage>
</organism>
<name>A0AAE8BKR1_9CAUD</name>
<sequence>MLYSGQQYDTLSPDQLNECFNLIESCMVASGCRGFQIVLSPSGHGDCRSVVHIQHPQYAGHIEFPSVDRDTFRVTLVATRGCYDSRTVFVPNSDTAYSVIGLYLSNFIGATK</sequence>
<dbReference type="EMBL" id="MZ475896">
    <property type="protein sequence ID" value="QYW04930.1"/>
    <property type="molecule type" value="Genomic_DNA"/>
</dbReference>
<reference evidence="1" key="1">
    <citation type="submission" date="2021-06" db="EMBL/GenBank/DDBJ databases">
        <title>Complete genome sequence of Erwinia phage pEa_SNUABM_7.</title>
        <authorList>
            <person name="Kim S.G."/>
            <person name="Park S.C."/>
        </authorList>
    </citation>
    <scope>NUCLEOTIDE SEQUENCE</scope>
</reference>
<proteinExistence type="predicted"/>
<evidence type="ECO:0000313" key="1">
    <source>
        <dbReference type="EMBL" id="QYW04930.1"/>
    </source>
</evidence>
<gene>
    <name evidence="1" type="ORF">pEaSNUABM7_00262</name>
</gene>